<evidence type="ECO:0000313" key="2">
    <source>
        <dbReference type="Proteomes" id="UP000273734"/>
    </source>
</evidence>
<gene>
    <name evidence="1" type="ORF">DF015_33135</name>
</gene>
<protein>
    <submittedName>
        <fullName evidence="1">Uncharacterized protein</fullName>
    </submittedName>
</protein>
<accession>A0AB74CXA0</accession>
<dbReference type="Proteomes" id="UP000273734">
    <property type="component" value="Unassembled WGS sequence"/>
</dbReference>
<proteinExistence type="predicted"/>
<dbReference type="NCBIfam" id="NF040700">
    <property type="entry name" value="VPA1262_N_dom"/>
    <property type="match status" value="1"/>
</dbReference>
<organism evidence="1 2">
    <name type="scientific">Burkholderia ubonensis</name>
    <dbReference type="NCBI Taxonomy" id="101571"/>
    <lineage>
        <taxon>Bacteria</taxon>
        <taxon>Pseudomonadati</taxon>
        <taxon>Pseudomonadota</taxon>
        <taxon>Betaproteobacteria</taxon>
        <taxon>Burkholderiales</taxon>
        <taxon>Burkholderiaceae</taxon>
        <taxon>Burkholderia</taxon>
        <taxon>Burkholderia cepacia complex</taxon>
    </lineage>
</organism>
<name>A0AB74CXA0_9BURK</name>
<dbReference type="AlphaFoldDB" id="A0AB74CXA0"/>
<reference evidence="1 2" key="1">
    <citation type="submission" date="2018-08" db="EMBL/GenBank/DDBJ databases">
        <title>Comparative analysis of Burkholderia isolates from Puerto Rico.</title>
        <authorList>
            <person name="Hall C."/>
            <person name="Sahl J."/>
            <person name="Wagner D."/>
        </authorList>
    </citation>
    <scope>NUCLEOTIDE SEQUENCE [LARGE SCALE GENOMIC DNA]</scope>
    <source>
        <strain evidence="1 2">Bp8964</strain>
    </source>
</reference>
<sequence>MTWGIAELIAHLGKLLTPNIIGTYRSFEVTEIVGFYDGGTPTNFLSLLAAEPGLPTEVPSKPFINEKPFQLPGTKWKFGVSRFRIGPERLRQALEHLQATGVWKLTSTALKVGKLTAIPPQFVPPDAYEPHPWNGVLKNNFFEGSHVLELFDTEKSDHRFLLAEPKQLGELATLVRQYAPLGIDGLSDRIGNLLIQFPVTVTATKFGRHNGNIFAFEPTWRPGTPARPLRVSWENYDDATIENYASTGIEIGAANLPVHLKRSGARYVVWDEQNSVILGATAENVFFGGQVSITSHTINPKTREFLKPPIEGGPLEPCNLVLNDEAPTPARSASANTKETWRAERIFRDSLHSIHTRKEFVQYKGPAGAGRSEALEDIQWLMRAHGRNGVWLWDPYLSARDVLSTLFLCAWPDSDLRGLSDGKAPPPCKHCGKRPDEPLSEASHECTGERSDVERKPWELEQRDILEQSKGNCEGLKLEFRVRDGGAGWPFHDRFIIFPAAPVNAMAWSLGTSVNSLGHQHHILQKVPDGALIREAFLELWNLLDGPQYLVWKTP</sequence>
<dbReference type="RefSeq" id="WP_095412833.1">
    <property type="nucleotide sequence ID" value="NZ_NQMX01000030.1"/>
</dbReference>
<comment type="caution">
    <text evidence="1">The sequence shown here is derived from an EMBL/GenBank/DDBJ whole genome shotgun (WGS) entry which is preliminary data.</text>
</comment>
<dbReference type="EMBL" id="QTNY01000036">
    <property type="protein sequence ID" value="RQP68861.1"/>
    <property type="molecule type" value="Genomic_DNA"/>
</dbReference>
<evidence type="ECO:0000313" key="1">
    <source>
        <dbReference type="EMBL" id="RQP68861.1"/>
    </source>
</evidence>